<keyword evidence="2" id="KW-1185">Reference proteome</keyword>
<name>A0ABZ2NVL5_9BRAD</name>
<dbReference type="EMBL" id="CP147711">
    <property type="protein sequence ID" value="WXC78957.1"/>
    <property type="molecule type" value="Genomic_DNA"/>
</dbReference>
<dbReference type="Proteomes" id="UP001432046">
    <property type="component" value="Chromosome"/>
</dbReference>
<organism evidence="1 2">
    <name type="scientific">Bradyrhizobium septentrionale</name>
    <dbReference type="NCBI Taxonomy" id="1404411"/>
    <lineage>
        <taxon>Bacteria</taxon>
        <taxon>Pseudomonadati</taxon>
        <taxon>Pseudomonadota</taxon>
        <taxon>Alphaproteobacteria</taxon>
        <taxon>Hyphomicrobiales</taxon>
        <taxon>Nitrobacteraceae</taxon>
        <taxon>Bradyrhizobium</taxon>
    </lineage>
</organism>
<proteinExistence type="predicted"/>
<accession>A0ABZ2NVL5</accession>
<sequence>MLIDDAVENFVQMRHVTPRQRDDTHTAESHMLEQSSDIILIAAQAIHRLCEHGDEFAARRIADQFLMPRRNSDAPEFARSV</sequence>
<reference evidence="1" key="1">
    <citation type="journal article" date="2021" name="Int. J. Syst. Evol. Microbiol.">
        <title>Bradyrhizobium septentrionale sp. nov. (sv. septentrionale) and Bradyrhizobium quebecense sp. nov. (sv. septentrionale) associated with legumes native to Canada possess rearranged symbiosis genes and numerous insertion sequences.</title>
        <authorList>
            <person name="Bromfield E.S.P."/>
            <person name="Cloutier S."/>
        </authorList>
    </citation>
    <scope>NUCLEOTIDE SEQUENCE</scope>
    <source>
        <strain evidence="1">5S5</strain>
    </source>
</reference>
<evidence type="ECO:0000313" key="1">
    <source>
        <dbReference type="EMBL" id="WXC78957.1"/>
    </source>
</evidence>
<gene>
    <name evidence="1" type="ORF">WDK88_37575</name>
</gene>
<reference evidence="1" key="2">
    <citation type="submission" date="2024-03" db="EMBL/GenBank/DDBJ databases">
        <authorList>
            <person name="Bromfield E.S.P."/>
            <person name="Cloutier S."/>
        </authorList>
    </citation>
    <scope>NUCLEOTIDE SEQUENCE</scope>
    <source>
        <strain evidence="1">5S5</strain>
    </source>
</reference>
<protein>
    <submittedName>
        <fullName evidence="1">Uncharacterized protein</fullName>
    </submittedName>
</protein>
<evidence type="ECO:0000313" key="2">
    <source>
        <dbReference type="Proteomes" id="UP001432046"/>
    </source>
</evidence>
<dbReference type="RefSeq" id="WP_338696216.1">
    <property type="nucleotide sequence ID" value="NZ_CP147708.1"/>
</dbReference>